<sequence length="1542" mass="172044">MSVSKNRQKDHVEVAQVHEKICTSMSESRMKAEYEEVEKTEEGSLYVFPEEASRVPALNPPAARLPAIMTSTLSWVKDVVDSEESGDLVKGRRYAPSLVLRTHARSASHAGVLAPSATACQQSMNLSGPLPNIPVTSSVTGAMRPSALKKPGHQRAFSQGQVVDIKNQSSEVTGHSRVGSKTDFILPPGHRDEPRSASIGVGGNTATKTPSFRGHARQASRSESIYTIRRSAAPPLWRRICAHCFGSFNSQEESRLRTIVPNHLVPVKTPLDQHPNGARVDNRVRTTKYTLLSFLPRNLLEQFHRVANLYFIFIVLLNWVPAINAFGKEIAMIPVLFVLGVTAVKDFFEDRRRLASDRRVNNSMCRVYLSEVDRYAKVAWKDIKVGDIVHLSNNEVVPADILLLRSSDPQGFAFLDTCNLDGETNLKQRQVVRGFLNHQNSFQPSKFRSVVEIDAPTTKIYRFYGAVVHPDGTRVSVTTENLLLRECLLKNTDYVEGIVVYAGHETKAMLNNGGPRYKRSRLERKMNTDIIWCVVILLLLCVIGAVGCRIWLSIISSDVASTMSIPFLSISRSSIFEGIISFGTFIIILQVMIPLSLYVTMEMAKVGQVYHIGHDVGLFDEETQQKTECRALNITEELGQIQYVFSDKTGTLTENKMIFRRCTIGDGYDYHHDGEDENILVCTRLKEDLLIGNTRHRLQEFLILLAICNTVVVNTIPHHDSMNSNGTVDEEPAESDEVSPMKYNRLKRLEILNTTAPSSSSLASQPPTSSQQTPLSTMIPLSALPLSTSFNDFSQDNATVAATTPTTTISTSSLRLERPLSLNVSNKIFRRKLLNIATISGMLLRKHSPIDEEVKYDSNNSLSNTDAQTIYGYQADLQPRIYEAESPDELALVHAAKAYNIKLINRTCKSVVISLPNKSTLTYEILQVLPFDSTRKCMSIVVRHPLTNEILLYTKGADSTVLSSLAEGVEANDDELSASVVKIRQQLYTYGRQGLRTLATGKRVLTESEFDLWKQKYVEAELSASENREKKIRECYSLLESNLKLVGATGIEDKLQEGVPEAIATLISAGIVVWVLTGDKPETAVNIAYSARLFTPSMQLLRLHARSKTITENLIRSFLEAIHMSEDDVPEQQQKRALVVDGKTLTFILDPRSGLTAPFLELTQFCSSVLACRATPLQKAYIVKIVKEKLSVRTLAIGDGANDVSMIQTADVGVGISGREGTQAVMASDFAIARFPMLARLLLLHGHWCYDRLARMILYFFYKNAMFVFLIFWYQMYCGFSGAVMIDQVYLMLYNLLFTSLPPLAIGVYDRIAPANILLSYPELYARGRLGLIYKSYSFWYTTADALYQSIVIFFVAEAAYHDSEVDIWEFGLTITTSCIIVMLIQASLEFKSWTIIHVATIVGSFGIFFGFALIYNIAFKNLMGLPGSYWIMPKALTRHTYWLTVILTAVLAILPRFLYIILKNTIAPDMILRAKLQSKMKHDITTTTTMLTSATMTTQSNHSRLSEANGILASGSRSSQNTTPKTEVRPETNNPLTTIVA</sequence>
<evidence type="ECO:0000256" key="8">
    <source>
        <dbReference type="ARBA" id="ARBA00022824"/>
    </source>
</evidence>
<feature type="domain" description="P-type ATPase N-terminal" evidence="21">
    <location>
        <begin position="280"/>
        <end position="330"/>
    </location>
</feature>
<dbReference type="EMBL" id="JAHXZJ010000004">
    <property type="protein sequence ID" value="KAH0562916.1"/>
    <property type="molecule type" value="Genomic_DNA"/>
</dbReference>
<evidence type="ECO:0000256" key="18">
    <source>
        <dbReference type="PIRSR" id="PIRSR606539-3"/>
    </source>
</evidence>
<feature type="binding site" evidence="18">
    <location>
        <position position="1199"/>
    </location>
    <ligand>
        <name>Mg(2+)</name>
        <dbReference type="ChEBI" id="CHEBI:18420"/>
    </ligand>
</feature>
<feature type="transmembrane region" description="Helical" evidence="19">
    <location>
        <begin position="1337"/>
        <end position="1356"/>
    </location>
</feature>
<dbReference type="InterPro" id="IPR036412">
    <property type="entry name" value="HAD-like_sf"/>
</dbReference>
<dbReference type="InterPro" id="IPR006539">
    <property type="entry name" value="P-type_ATPase_IV"/>
</dbReference>
<dbReference type="CDD" id="cd02073">
    <property type="entry name" value="P-type_ATPase_APLT_Dnf-like"/>
    <property type="match status" value="1"/>
</dbReference>
<feature type="binding site" evidence="18">
    <location>
        <position position="649"/>
    </location>
    <ligand>
        <name>Mg(2+)</name>
        <dbReference type="ChEBI" id="CHEBI:18420"/>
    </ligand>
</feature>
<accession>A0AAV7J0W7</accession>
<feature type="binding site" evidence="17">
    <location>
        <position position="931"/>
    </location>
    <ligand>
        <name>ATP</name>
        <dbReference type="ChEBI" id="CHEBI:30616"/>
    </ligand>
</feature>
<feature type="transmembrane region" description="Helical" evidence="19">
    <location>
        <begin position="1396"/>
        <end position="1420"/>
    </location>
</feature>
<evidence type="ECO:0000256" key="5">
    <source>
        <dbReference type="ARBA" id="ARBA00022692"/>
    </source>
</evidence>
<feature type="domain" description="P-type ATPase C-terminal" evidence="22">
    <location>
        <begin position="1225"/>
        <end position="1469"/>
    </location>
</feature>
<evidence type="ECO:0000313" key="24">
    <source>
        <dbReference type="Proteomes" id="UP000826195"/>
    </source>
</evidence>
<comment type="catalytic activity">
    <reaction evidence="15">
        <text>a beta-D-glucosyl-(1&lt;-&gt;1')-N-acylsphing-4-enine(out) + ATP + H2O = a beta-D-glucosyl-(1&lt;-&gt;1')-N-acylsphing-4-enine(in) + ADP + phosphate + H(+)</text>
        <dbReference type="Rhea" id="RHEA:66036"/>
        <dbReference type="ChEBI" id="CHEBI:15377"/>
        <dbReference type="ChEBI" id="CHEBI:15378"/>
        <dbReference type="ChEBI" id="CHEBI:22801"/>
        <dbReference type="ChEBI" id="CHEBI:30616"/>
        <dbReference type="ChEBI" id="CHEBI:43474"/>
        <dbReference type="ChEBI" id="CHEBI:456216"/>
    </reaction>
    <physiologicalReaction direction="left-to-right" evidence="15">
        <dbReference type="Rhea" id="RHEA:66037"/>
    </physiologicalReaction>
</comment>
<keyword evidence="12 19" id="KW-1133">Transmembrane helix</keyword>
<feature type="transmembrane region" description="Helical" evidence="19">
    <location>
        <begin position="530"/>
        <end position="555"/>
    </location>
</feature>
<dbReference type="Pfam" id="PF16212">
    <property type="entry name" value="PhoLip_ATPase_C"/>
    <property type="match status" value="1"/>
</dbReference>
<comment type="subcellular location">
    <subcellularLocation>
        <location evidence="2">Endomembrane system</location>
        <topology evidence="2">Multi-pass membrane protein</topology>
    </subcellularLocation>
    <subcellularLocation>
        <location evidence="3">Endoplasmic reticulum membrane</location>
    </subcellularLocation>
    <subcellularLocation>
        <location evidence="19">Membrane</location>
        <topology evidence="19">Multi-pass membrane protein</topology>
    </subcellularLocation>
</comment>
<evidence type="ECO:0000256" key="16">
    <source>
        <dbReference type="PIRSR" id="PIRSR606539-1"/>
    </source>
</evidence>
<feature type="binding site" evidence="17">
    <location>
        <position position="649"/>
    </location>
    <ligand>
        <name>ATP</name>
        <dbReference type="ChEBI" id="CHEBI:30616"/>
    </ligand>
</feature>
<feature type="binding site" evidence="17">
    <location>
        <position position="889"/>
    </location>
    <ligand>
        <name>ATP</name>
        <dbReference type="ChEBI" id="CHEBI:30616"/>
    </ligand>
</feature>
<evidence type="ECO:0000259" key="22">
    <source>
        <dbReference type="Pfam" id="PF16212"/>
    </source>
</evidence>
<feature type="transmembrane region" description="Helical" evidence="19">
    <location>
        <begin position="1289"/>
        <end position="1309"/>
    </location>
</feature>
<organism evidence="23 24">
    <name type="scientific">Cotesia glomerata</name>
    <name type="common">Lepidopteran parasitic wasp</name>
    <name type="synonym">Apanteles glomeratus</name>
    <dbReference type="NCBI Taxonomy" id="32391"/>
    <lineage>
        <taxon>Eukaryota</taxon>
        <taxon>Metazoa</taxon>
        <taxon>Ecdysozoa</taxon>
        <taxon>Arthropoda</taxon>
        <taxon>Hexapoda</taxon>
        <taxon>Insecta</taxon>
        <taxon>Pterygota</taxon>
        <taxon>Neoptera</taxon>
        <taxon>Endopterygota</taxon>
        <taxon>Hymenoptera</taxon>
        <taxon>Apocrita</taxon>
        <taxon>Ichneumonoidea</taxon>
        <taxon>Braconidae</taxon>
        <taxon>Microgastrinae</taxon>
        <taxon>Cotesia</taxon>
    </lineage>
</organism>
<dbReference type="InterPro" id="IPR032630">
    <property type="entry name" value="P_typ_ATPase_c"/>
</dbReference>
<feature type="binding site" evidence="17">
    <location>
        <position position="955"/>
    </location>
    <ligand>
        <name>ATP</name>
        <dbReference type="ChEBI" id="CHEBI:30616"/>
    </ligand>
</feature>
<dbReference type="Gene3D" id="1.20.1110.10">
    <property type="entry name" value="Calcium-transporting ATPase, transmembrane domain"/>
    <property type="match status" value="1"/>
</dbReference>
<keyword evidence="24" id="KW-1185">Reference proteome</keyword>
<evidence type="ECO:0000256" key="15">
    <source>
        <dbReference type="ARBA" id="ARBA00050913"/>
    </source>
</evidence>
<evidence type="ECO:0000256" key="10">
    <source>
        <dbReference type="ARBA" id="ARBA00022842"/>
    </source>
</evidence>
<dbReference type="InterPro" id="IPR001757">
    <property type="entry name" value="P_typ_ATPase"/>
</dbReference>
<dbReference type="NCBIfam" id="TIGR01652">
    <property type="entry name" value="ATPase-Plipid"/>
    <property type="match status" value="1"/>
</dbReference>
<dbReference type="GO" id="GO:0005524">
    <property type="term" value="F:ATP binding"/>
    <property type="evidence" value="ECO:0007669"/>
    <property type="project" value="UniProtKB-UniRule"/>
</dbReference>
<keyword evidence="8" id="KW-0256">Endoplasmic reticulum</keyword>
<evidence type="ECO:0000256" key="9">
    <source>
        <dbReference type="ARBA" id="ARBA00022840"/>
    </source>
</evidence>
<feature type="compositionally biased region" description="Acidic residues" evidence="20">
    <location>
        <begin position="728"/>
        <end position="737"/>
    </location>
</feature>
<feature type="compositionally biased region" description="Polar residues" evidence="20">
    <location>
        <begin position="1516"/>
        <end position="1542"/>
    </location>
</feature>
<keyword evidence="5 19" id="KW-0812">Transmembrane</keyword>
<proteinExistence type="inferred from homology"/>
<feature type="binding site" evidence="17">
    <location>
        <position position="1202"/>
    </location>
    <ligand>
        <name>ATP</name>
        <dbReference type="ChEBI" id="CHEBI:30616"/>
    </ligand>
</feature>
<dbReference type="SUPFAM" id="SSF81660">
    <property type="entry name" value="Metal cation-transporting ATPase, ATP-binding domain N"/>
    <property type="match status" value="1"/>
</dbReference>
<comment type="caution">
    <text evidence="23">The sequence shown here is derived from an EMBL/GenBank/DDBJ whole genome shotgun (WGS) entry which is preliminary data.</text>
</comment>
<feature type="region of interest" description="Disordered" evidence="20">
    <location>
        <begin position="1512"/>
        <end position="1542"/>
    </location>
</feature>
<dbReference type="InterPro" id="IPR044492">
    <property type="entry name" value="P_typ_ATPase_HD_dom"/>
</dbReference>
<evidence type="ECO:0000259" key="21">
    <source>
        <dbReference type="Pfam" id="PF16209"/>
    </source>
</evidence>
<dbReference type="Pfam" id="PF13246">
    <property type="entry name" value="Cation_ATPase"/>
    <property type="match status" value="1"/>
</dbReference>
<dbReference type="SFLD" id="SFLDS00003">
    <property type="entry name" value="Haloacid_Dehalogenase"/>
    <property type="match status" value="1"/>
</dbReference>
<dbReference type="InterPro" id="IPR023299">
    <property type="entry name" value="ATPase_P-typ_cyto_dom_N"/>
</dbReference>
<feature type="transmembrane region" description="Helical" evidence="19">
    <location>
        <begin position="306"/>
        <end position="324"/>
    </location>
</feature>
<gene>
    <name evidence="23" type="ORF">KQX54_001512</name>
</gene>
<feature type="transmembrane region" description="Helical" evidence="19">
    <location>
        <begin position="1368"/>
        <end position="1389"/>
    </location>
</feature>
<feature type="binding site" evidence="17">
    <location>
        <position position="1079"/>
    </location>
    <ligand>
        <name>ATP</name>
        <dbReference type="ChEBI" id="CHEBI:30616"/>
    </ligand>
</feature>
<dbReference type="InterPro" id="IPR023298">
    <property type="entry name" value="ATPase_P-typ_TM_dom_sf"/>
</dbReference>
<dbReference type="GO" id="GO:0000287">
    <property type="term" value="F:magnesium ion binding"/>
    <property type="evidence" value="ECO:0007669"/>
    <property type="project" value="UniProtKB-UniRule"/>
</dbReference>
<evidence type="ECO:0000256" key="3">
    <source>
        <dbReference type="ARBA" id="ARBA00004586"/>
    </source>
</evidence>
<name>A0AAV7J0W7_COTGL</name>
<dbReference type="SUPFAM" id="SSF81653">
    <property type="entry name" value="Calcium ATPase, transduction domain A"/>
    <property type="match status" value="1"/>
</dbReference>
<evidence type="ECO:0000313" key="23">
    <source>
        <dbReference type="EMBL" id="KAH0562916.1"/>
    </source>
</evidence>
<feature type="binding site" evidence="18">
    <location>
        <position position="1203"/>
    </location>
    <ligand>
        <name>Mg(2+)</name>
        <dbReference type="ChEBI" id="CHEBI:18420"/>
    </ligand>
</feature>
<keyword evidence="13 19" id="KW-0472">Membrane</keyword>
<dbReference type="GO" id="GO:0005886">
    <property type="term" value="C:plasma membrane"/>
    <property type="evidence" value="ECO:0007669"/>
    <property type="project" value="TreeGrafter"/>
</dbReference>
<evidence type="ECO:0000256" key="1">
    <source>
        <dbReference type="ARBA" id="ARBA00001946"/>
    </source>
</evidence>
<dbReference type="PANTHER" id="PTHR24092">
    <property type="entry name" value="PROBABLE PHOSPHOLIPID-TRANSPORTING ATPASE"/>
    <property type="match status" value="1"/>
</dbReference>
<dbReference type="SUPFAM" id="SSF81665">
    <property type="entry name" value="Calcium ATPase, transmembrane domain M"/>
    <property type="match status" value="1"/>
</dbReference>
<feature type="binding site" evidence="17">
    <location>
        <position position="1077"/>
    </location>
    <ligand>
        <name>ATP</name>
        <dbReference type="ChEBI" id="CHEBI:30616"/>
    </ligand>
</feature>
<evidence type="ECO:0000256" key="20">
    <source>
        <dbReference type="SAM" id="MobiDB-lite"/>
    </source>
</evidence>
<feature type="region of interest" description="Disordered" evidence="20">
    <location>
        <begin position="719"/>
        <end position="740"/>
    </location>
</feature>
<evidence type="ECO:0000256" key="19">
    <source>
        <dbReference type="RuleBase" id="RU362033"/>
    </source>
</evidence>
<protein>
    <recommendedName>
        <fullName evidence="19">Phospholipid-transporting ATPase</fullName>
        <ecNumber evidence="19">7.6.2.1</ecNumber>
    </recommendedName>
</protein>
<dbReference type="GO" id="GO:0045332">
    <property type="term" value="P:phospholipid translocation"/>
    <property type="evidence" value="ECO:0007669"/>
    <property type="project" value="TreeGrafter"/>
</dbReference>
<comment type="catalytic activity">
    <reaction evidence="14 19">
        <text>ATP + H2O + phospholipidSide 1 = ADP + phosphate + phospholipidSide 2.</text>
        <dbReference type="EC" id="7.6.2.1"/>
    </reaction>
</comment>
<comment type="similarity">
    <text evidence="4 19">Belongs to the cation transport ATPase (P-type) (TC 3.A.3) family. Type IV subfamily.</text>
</comment>
<dbReference type="GO" id="GO:0005789">
    <property type="term" value="C:endoplasmic reticulum membrane"/>
    <property type="evidence" value="ECO:0007669"/>
    <property type="project" value="UniProtKB-SubCell"/>
</dbReference>
<feature type="region of interest" description="Disordered" evidence="20">
    <location>
        <begin position="756"/>
        <end position="775"/>
    </location>
</feature>
<keyword evidence="6 18" id="KW-0479">Metal-binding</keyword>
<dbReference type="InterPro" id="IPR008250">
    <property type="entry name" value="ATPase_P-typ_transduc_dom_A_sf"/>
</dbReference>
<feature type="binding site" evidence="17">
    <location>
        <position position="996"/>
    </location>
    <ligand>
        <name>ATP</name>
        <dbReference type="ChEBI" id="CHEBI:30616"/>
    </ligand>
</feature>
<feature type="region of interest" description="Disordered" evidence="20">
    <location>
        <begin position="169"/>
        <end position="218"/>
    </location>
</feature>
<keyword evidence="10 18" id="KW-0460">Magnesium</keyword>
<feature type="binding site" evidence="17">
    <location>
        <position position="1203"/>
    </location>
    <ligand>
        <name>ATP</name>
        <dbReference type="ChEBI" id="CHEBI:30616"/>
    </ligand>
</feature>
<feature type="transmembrane region" description="Helical" evidence="19">
    <location>
        <begin position="330"/>
        <end position="348"/>
    </location>
</feature>
<evidence type="ECO:0000256" key="4">
    <source>
        <dbReference type="ARBA" id="ARBA00008109"/>
    </source>
</evidence>
<keyword evidence="7 17" id="KW-0547">Nucleotide-binding</keyword>
<comment type="cofactor">
    <cofactor evidence="1 18">
        <name>Mg(2+)</name>
        <dbReference type="ChEBI" id="CHEBI:18420"/>
    </cofactor>
</comment>
<dbReference type="FunFam" id="3.40.1110.10:FF:000009">
    <property type="entry name" value="Phospholipid-transporting ATPase"/>
    <property type="match status" value="1"/>
</dbReference>
<dbReference type="FunFam" id="3.40.50.1000:FF:000130">
    <property type="entry name" value="Phospholipid-transporting ATPase"/>
    <property type="match status" value="1"/>
</dbReference>
<dbReference type="FunFam" id="2.70.150.10:FF:000054">
    <property type="entry name" value="Phospholipid-transporting ATPase"/>
    <property type="match status" value="1"/>
</dbReference>
<dbReference type="InterPro" id="IPR023214">
    <property type="entry name" value="HAD_sf"/>
</dbReference>
<evidence type="ECO:0000256" key="11">
    <source>
        <dbReference type="ARBA" id="ARBA00022967"/>
    </source>
</evidence>
<evidence type="ECO:0000256" key="14">
    <source>
        <dbReference type="ARBA" id="ARBA00034036"/>
    </source>
</evidence>
<feature type="binding site" evidence="17">
    <location>
        <position position="647"/>
    </location>
    <ligand>
        <name>ATP</name>
        <dbReference type="ChEBI" id="CHEBI:30616"/>
    </ligand>
</feature>
<feature type="binding site" evidence="17">
    <location>
        <position position="1078"/>
    </location>
    <ligand>
        <name>ATP</name>
        <dbReference type="ChEBI" id="CHEBI:30616"/>
    </ligand>
</feature>
<evidence type="ECO:0000256" key="7">
    <source>
        <dbReference type="ARBA" id="ARBA00022741"/>
    </source>
</evidence>
<dbReference type="SUPFAM" id="SSF56784">
    <property type="entry name" value="HAD-like"/>
    <property type="match status" value="1"/>
</dbReference>
<dbReference type="GO" id="GO:0140326">
    <property type="term" value="F:ATPase-coupled intramembrane lipid transporter activity"/>
    <property type="evidence" value="ECO:0007669"/>
    <property type="project" value="UniProtKB-EC"/>
</dbReference>
<evidence type="ECO:0000256" key="12">
    <source>
        <dbReference type="ARBA" id="ARBA00022989"/>
    </source>
</evidence>
<evidence type="ECO:0000256" key="6">
    <source>
        <dbReference type="ARBA" id="ARBA00022723"/>
    </source>
</evidence>
<evidence type="ECO:0000256" key="17">
    <source>
        <dbReference type="PIRSR" id="PIRSR606539-2"/>
    </source>
</evidence>
<dbReference type="InterPro" id="IPR018303">
    <property type="entry name" value="ATPase_P-typ_P_site"/>
</dbReference>
<evidence type="ECO:0000256" key="13">
    <source>
        <dbReference type="ARBA" id="ARBA00023136"/>
    </source>
</evidence>
<feature type="binding site" evidence="17">
    <location>
        <position position="648"/>
    </location>
    <ligand>
        <name>ATP</name>
        <dbReference type="ChEBI" id="CHEBI:30616"/>
    </ligand>
</feature>
<dbReference type="Gene3D" id="2.70.150.10">
    <property type="entry name" value="Calcium-transporting ATPase, cytoplasmic transduction domain A"/>
    <property type="match status" value="1"/>
</dbReference>
<keyword evidence="11 19" id="KW-1278">Translocase</keyword>
<reference evidence="23 24" key="1">
    <citation type="journal article" date="2021" name="J. Hered.">
        <title>A chromosome-level genome assembly of the parasitoid wasp, Cotesia glomerata (Hymenoptera: Braconidae).</title>
        <authorList>
            <person name="Pinto B.J."/>
            <person name="Weis J.J."/>
            <person name="Gamble T."/>
            <person name="Ode P.J."/>
            <person name="Paul R."/>
            <person name="Zaspel J.M."/>
        </authorList>
    </citation>
    <scope>NUCLEOTIDE SEQUENCE [LARGE SCALE GENOMIC DNA]</scope>
    <source>
        <strain evidence="23">CgM1</strain>
    </source>
</reference>
<feature type="transmembrane region" description="Helical" evidence="19">
    <location>
        <begin position="575"/>
        <end position="599"/>
    </location>
</feature>
<dbReference type="SFLD" id="SFLDG00002">
    <property type="entry name" value="C1.7:_P-type_atpase_like"/>
    <property type="match status" value="1"/>
</dbReference>
<feature type="active site" description="4-aspartylphosphate intermediate" evidence="16">
    <location>
        <position position="647"/>
    </location>
</feature>
<dbReference type="InterPro" id="IPR032631">
    <property type="entry name" value="P-type_ATPase_N"/>
</dbReference>
<feature type="binding site" evidence="17">
    <location>
        <position position="1179"/>
    </location>
    <ligand>
        <name>ATP</name>
        <dbReference type="ChEBI" id="CHEBI:30616"/>
    </ligand>
</feature>
<dbReference type="EC" id="7.6.2.1" evidence="19"/>
<feature type="binding site" evidence="18">
    <location>
        <position position="647"/>
    </location>
    <ligand>
        <name>Mg(2+)</name>
        <dbReference type="ChEBI" id="CHEBI:18420"/>
    </ligand>
</feature>
<dbReference type="Proteomes" id="UP000826195">
    <property type="component" value="Unassembled WGS sequence"/>
</dbReference>
<dbReference type="Pfam" id="PF16209">
    <property type="entry name" value="PhoLip_ATPase_N"/>
    <property type="match status" value="1"/>
</dbReference>
<dbReference type="PANTHER" id="PTHR24092:SF218">
    <property type="entry name" value="PHOSPHOLIPID-TRANSPORTING ATPASE"/>
    <property type="match status" value="1"/>
</dbReference>
<dbReference type="Gene3D" id="3.40.1110.10">
    <property type="entry name" value="Calcium-transporting ATPase, cytoplasmic domain N"/>
    <property type="match status" value="2"/>
</dbReference>
<feature type="transmembrane region" description="Helical" evidence="19">
    <location>
        <begin position="1257"/>
        <end position="1277"/>
    </location>
</feature>
<evidence type="ECO:0000256" key="2">
    <source>
        <dbReference type="ARBA" id="ARBA00004127"/>
    </source>
</evidence>
<dbReference type="GO" id="GO:0016887">
    <property type="term" value="F:ATP hydrolysis activity"/>
    <property type="evidence" value="ECO:0007669"/>
    <property type="project" value="InterPro"/>
</dbReference>
<feature type="transmembrane region" description="Helical" evidence="19">
    <location>
        <begin position="1440"/>
        <end position="1463"/>
    </location>
</feature>
<dbReference type="Gene3D" id="3.40.50.1000">
    <property type="entry name" value="HAD superfamily/HAD-like"/>
    <property type="match status" value="2"/>
</dbReference>
<dbReference type="SFLD" id="SFLDF00027">
    <property type="entry name" value="p-type_atpase"/>
    <property type="match status" value="1"/>
</dbReference>
<keyword evidence="9 17" id="KW-0067">ATP-binding</keyword>
<dbReference type="NCBIfam" id="TIGR01494">
    <property type="entry name" value="ATPase_P-type"/>
    <property type="match status" value="1"/>
</dbReference>
<feature type="binding site" evidence="17">
    <location>
        <position position="1173"/>
    </location>
    <ligand>
        <name>ATP</name>
        <dbReference type="ChEBI" id="CHEBI:30616"/>
    </ligand>
</feature>
<dbReference type="PROSITE" id="PS00154">
    <property type="entry name" value="ATPASE_E1_E2"/>
    <property type="match status" value="1"/>
</dbReference>